<dbReference type="SUPFAM" id="SSF53955">
    <property type="entry name" value="Lysozyme-like"/>
    <property type="match status" value="1"/>
</dbReference>
<dbReference type="OrthoDB" id="481043at2"/>
<dbReference type="HOGENOM" id="CLU_1183437_0_0_3"/>
<sequence>MTISLVLQKAIKASTLASTAFSLLVLSSGILPKAIAQTVYEAPITATSAAPSVQVIPVPQTEYPQNSSFYSAPNSTDSRLTTPEVRAFLDVISMAETGTIDPSSYSILVFNGSFSDFSTHPKVKQCSAIRGRRICSTAAGRYQIMDFNWDYLAPKLGLPDFSPESQDRMALYFIERKGAMADILAGRFEKAACKVGTVWASIPPPCNRYGQSRHKMAQLRQMYDQRLRFYSEGQ</sequence>
<dbReference type="GO" id="GO:0016787">
    <property type="term" value="F:hydrolase activity"/>
    <property type="evidence" value="ECO:0007669"/>
    <property type="project" value="UniProtKB-KW"/>
</dbReference>
<dbReference type="EMBL" id="CP003620">
    <property type="protein sequence ID" value="AFZ11233.1"/>
    <property type="molecule type" value="Genomic_DNA"/>
</dbReference>
<reference evidence="1 2" key="1">
    <citation type="submission" date="2012-06" db="EMBL/GenBank/DDBJ databases">
        <title>Finished chromosome of genome of Crinalium epipsammum PCC 9333.</title>
        <authorList>
            <consortium name="US DOE Joint Genome Institute"/>
            <person name="Gugger M."/>
            <person name="Coursin T."/>
            <person name="Rippka R."/>
            <person name="Tandeau De Marsac N."/>
            <person name="Huntemann M."/>
            <person name="Wei C.-L."/>
            <person name="Han J."/>
            <person name="Detter J.C."/>
            <person name="Han C."/>
            <person name="Tapia R."/>
            <person name="Davenport K."/>
            <person name="Daligault H."/>
            <person name="Erkkila T."/>
            <person name="Gu W."/>
            <person name="Munk A.C.C."/>
            <person name="Teshima H."/>
            <person name="Xu Y."/>
            <person name="Chain P."/>
            <person name="Chen A."/>
            <person name="Krypides N."/>
            <person name="Mavromatis K."/>
            <person name="Markowitz V."/>
            <person name="Szeto E."/>
            <person name="Ivanova N."/>
            <person name="Mikhailova N."/>
            <person name="Ovchinnikova G."/>
            <person name="Pagani I."/>
            <person name="Pati A."/>
            <person name="Goodwin L."/>
            <person name="Peters L."/>
            <person name="Pitluck S."/>
            <person name="Woyke T."/>
            <person name="Kerfeld C."/>
        </authorList>
    </citation>
    <scope>NUCLEOTIDE SEQUENCE [LARGE SCALE GENOMIC DNA]</scope>
    <source>
        <strain evidence="1 2">PCC 9333</strain>
    </source>
</reference>
<dbReference type="Gene3D" id="1.10.530.10">
    <property type="match status" value="1"/>
</dbReference>
<organism evidence="1 2">
    <name type="scientific">Crinalium epipsammum PCC 9333</name>
    <dbReference type="NCBI Taxonomy" id="1173022"/>
    <lineage>
        <taxon>Bacteria</taxon>
        <taxon>Bacillati</taxon>
        <taxon>Cyanobacteriota</taxon>
        <taxon>Cyanophyceae</taxon>
        <taxon>Gomontiellales</taxon>
        <taxon>Gomontiellaceae</taxon>
        <taxon>Crinalium</taxon>
    </lineage>
</organism>
<protein>
    <submittedName>
        <fullName evidence="1">Glycoside hydrolase family 24</fullName>
    </submittedName>
</protein>
<dbReference type="CDD" id="cd00736">
    <property type="entry name" value="lambda_lys-like"/>
    <property type="match status" value="1"/>
</dbReference>
<keyword evidence="2" id="KW-1185">Reference proteome</keyword>
<evidence type="ECO:0000313" key="1">
    <source>
        <dbReference type="EMBL" id="AFZ11233.1"/>
    </source>
</evidence>
<dbReference type="Proteomes" id="UP000010472">
    <property type="component" value="Chromosome"/>
</dbReference>
<dbReference type="eggNOG" id="COG4678">
    <property type="taxonomic scope" value="Bacteria"/>
</dbReference>
<dbReference type="RefSeq" id="WP_015201377.1">
    <property type="nucleotide sequence ID" value="NC_019753.1"/>
</dbReference>
<evidence type="ECO:0000313" key="2">
    <source>
        <dbReference type="Proteomes" id="UP000010472"/>
    </source>
</evidence>
<name>K9VT36_9CYAN</name>
<dbReference type="STRING" id="1173022.Cri9333_0237"/>
<gene>
    <name evidence="1" type="ORF">Cri9333_0237</name>
</gene>
<dbReference type="KEGG" id="cep:Cri9333_0237"/>
<dbReference type="AlphaFoldDB" id="K9VT36"/>
<dbReference type="InterPro" id="IPR023346">
    <property type="entry name" value="Lysozyme-like_dom_sf"/>
</dbReference>
<keyword evidence="1" id="KW-0378">Hydrolase</keyword>
<accession>K9VT36</accession>
<proteinExistence type="predicted"/>